<feature type="transmembrane region" description="Helical" evidence="1">
    <location>
        <begin position="73"/>
        <end position="91"/>
    </location>
</feature>
<feature type="transmembrane region" description="Helical" evidence="1">
    <location>
        <begin position="234"/>
        <end position="254"/>
    </location>
</feature>
<feature type="transmembrane region" description="Helical" evidence="1">
    <location>
        <begin position="135"/>
        <end position="154"/>
    </location>
</feature>
<sequence>MKPLDAASSNQLGPVFSSASVRGAPLLAGEAALTAYCSVAVFTALVWTWVLCVPEEVEIIKRKGLSMPIAAYYVSRFATLGGCLCSVLLGLDPHLYAGQVDLFSLVFFWATQSSTGLLFFFRIRAVYQHSRSVRYGFFAMWMVVTISPSLTLLHPTVRCYIPRLHCYIWGPLTLPCNGAVLVNDTLVFMGVSLQAYRNMTLDASRLSRTRRFKLLIQGDGLYKVSKMLLNSGQLYYGAIIGVQIWTAIIVFLGLRYSQIVYMTYIPFASTLACKVFRMVMLCDTTEDPLNTLDIHEMLDWQDRGD</sequence>
<keyword evidence="1" id="KW-0812">Transmembrane</keyword>
<evidence type="ECO:0000259" key="2">
    <source>
        <dbReference type="Pfam" id="PF20151"/>
    </source>
</evidence>
<feature type="transmembrane region" description="Helical" evidence="1">
    <location>
        <begin position="33"/>
        <end position="52"/>
    </location>
</feature>
<dbReference type="Proteomes" id="UP000076532">
    <property type="component" value="Unassembled WGS sequence"/>
</dbReference>
<keyword evidence="1" id="KW-1133">Transmembrane helix</keyword>
<dbReference type="OrthoDB" id="3038990at2759"/>
<dbReference type="Pfam" id="PF20151">
    <property type="entry name" value="DUF6533"/>
    <property type="match status" value="1"/>
</dbReference>
<reference evidence="3 4" key="1">
    <citation type="journal article" date="2016" name="Mol. Biol. Evol.">
        <title>Comparative Genomics of Early-Diverging Mushroom-Forming Fungi Provides Insights into the Origins of Lignocellulose Decay Capabilities.</title>
        <authorList>
            <person name="Nagy L.G."/>
            <person name="Riley R."/>
            <person name="Tritt A."/>
            <person name="Adam C."/>
            <person name="Daum C."/>
            <person name="Floudas D."/>
            <person name="Sun H."/>
            <person name="Yadav J.S."/>
            <person name="Pangilinan J."/>
            <person name="Larsson K.H."/>
            <person name="Matsuura K."/>
            <person name="Barry K."/>
            <person name="Labutti K."/>
            <person name="Kuo R."/>
            <person name="Ohm R.A."/>
            <person name="Bhattacharya S.S."/>
            <person name="Shirouzu T."/>
            <person name="Yoshinaga Y."/>
            <person name="Martin F.M."/>
            <person name="Grigoriev I.V."/>
            <person name="Hibbett D.S."/>
        </authorList>
    </citation>
    <scope>NUCLEOTIDE SEQUENCE [LARGE SCALE GENOMIC DNA]</scope>
    <source>
        <strain evidence="3 4">CBS 109695</strain>
    </source>
</reference>
<evidence type="ECO:0000313" key="4">
    <source>
        <dbReference type="Proteomes" id="UP000076532"/>
    </source>
</evidence>
<feature type="transmembrane region" description="Helical" evidence="1">
    <location>
        <begin position="103"/>
        <end position="123"/>
    </location>
</feature>
<feature type="domain" description="DUF6533" evidence="2">
    <location>
        <begin position="36"/>
        <end position="80"/>
    </location>
</feature>
<dbReference type="InterPro" id="IPR045340">
    <property type="entry name" value="DUF6533"/>
</dbReference>
<dbReference type="AlphaFoldDB" id="A0A166JJV7"/>
<keyword evidence="4" id="KW-1185">Reference proteome</keyword>
<organism evidence="3 4">
    <name type="scientific">Athelia psychrophila</name>
    <dbReference type="NCBI Taxonomy" id="1759441"/>
    <lineage>
        <taxon>Eukaryota</taxon>
        <taxon>Fungi</taxon>
        <taxon>Dikarya</taxon>
        <taxon>Basidiomycota</taxon>
        <taxon>Agaricomycotina</taxon>
        <taxon>Agaricomycetes</taxon>
        <taxon>Agaricomycetidae</taxon>
        <taxon>Atheliales</taxon>
        <taxon>Atheliaceae</taxon>
        <taxon>Athelia</taxon>
    </lineage>
</organism>
<dbReference type="EMBL" id="KV417551">
    <property type="protein sequence ID" value="KZP20940.1"/>
    <property type="molecule type" value="Genomic_DNA"/>
</dbReference>
<protein>
    <recommendedName>
        <fullName evidence="2">DUF6533 domain-containing protein</fullName>
    </recommendedName>
</protein>
<proteinExistence type="predicted"/>
<accession>A0A166JJV7</accession>
<name>A0A166JJV7_9AGAM</name>
<gene>
    <name evidence="3" type="ORF">FIBSPDRAFT_1044505</name>
</gene>
<evidence type="ECO:0000313" key="3">
    <source>
        <dbReference type="EMBL" id="KZP20940.1"/>
    </source>
</evidence>
<keyword evidence="1" id="KW-0472">Membrane</keyword>
<evidence type="ECO:0000256" key="1">
    <source>
        <dbReference type="SAM" id="Phobius"/>
    </source>
</evidence>